<accession>A0A412WFR6</accession>
<dbReference type="AlphaFoldDB" id="A0A412WFR6"/>
<gene>
    <name evidence="2" type="ORF">DWW24_10330</name>
    <name evidence="3" type="ORF">DXA53_11890</name>
</gene>
<keyword evidence="1" id="KW-0812">Transmembrane</keyword>
<name>A0A412WFR6_9BACT</name>
<evidence type="ECO:0000313" key="5">
    <source>
        <dbReference type="Proteomes" id="UP000284434"/>
    </source>
</evidence>
<comment type="caution">
    <text evidence="2">The sequence shown here is derived from an EMBL/GenBank/DDBJ whole genome shotgun (WGS) entry which is preliminary data.</text>
</comment>
<evidence type="ECO:0000313" key="4">
    <source>
        <dbReference type="Proteomes" id="UP000283426"/>
    </source>
</evidence>
<keyword evidence="1" id="KW-1133">Transmembrane helix</keyword>
<dbReference type="EMBL" id="QRYW01000020">
    <property type="protein sequence ID" value="RGV26037.1"/>
    <property type="molecule type" value="Genomic_DNA"/>
</dbReference>
<protein>
    <submittedName>
        <fullName evidence="2">Uncharacterized protein</fullName>
    </submittedName>
</protein>
<dbReference type="EMBL" id="QSCO01000016">
    <property type="protein sequence ID" value="RGY05735.1"/>
    <property type="molecule type" value="Genomic_DNA"/>
</dbReference>
<dbReference type="Proteomes" id="UP000284434">
    <property type="component" value="Unassembled WGS sequence"/>
</dbReference>
<organism evidence="2 4">
    <name type="scientific">Odoribacter splanchnicus</name>
    <dbReference type="NCBI Taxonomy" id="28118"/>
    <lineage>
        <taxon>Bacteria</taxon>
        <taxon>Pseudomonadati</taxon>
        <taxon>Bacteroidota</taxon>
        <taxon>Bacteroidia</taxon>
        <taxon>Bacteroidales</taxon>
        <taxon>Odoribacteraceae</taxon>
        <taxon>Odoribacter</taxon>
    </lineage>
</organism>
<evidence type="ECO:0000256" key="1">
    <source>
        <dbReference type="SAM" id="Phobius"/>
    </source>
</evidence>
<proteinExistence type="predicted"/>
<evidence type="ECO:0000313" key="3">
    <source>
        <dbReference type="EMBL" id="RGY05735.1"/>
    </source>
</evidence>
<feature type="transmembrane region" description="Helical" evidence="1">
    <location>
        <begin position="12"/>
        <end position="33"/>
    </location>
</feature>
<evidence type="ECO:0000313" key="2">
    <source>
        <dbReference type="EMBL" id="RGV26037.1"/>
    </source>
</evidence>
<sequence>MTNITIIAVNMLKILAFTLACTFIVPEVFIHFFCNFCLRAIILLKKCVYLHKIRVDETVCYMSIVFVYSCVELEHNGELFWPGEFGCRKDDWL</sequence>
<dbReference type="Proteomes" id="UP000283426">
    <property type="component" value="Unassembled WGS sequence"/>
</dbReference>
<keyword evidence="1" id="KW-0472">Membrane</keyword>
<reference evidence="4 5" key="1">
    <citation type="submission" date="2018-08" db="EMBL/GenBank/DDBJ databases">
        <title>A genome reference for cultivated species of the human gut microbiota.</title>
        <authorList>
            <person name="Zou Y."/>
            <person name="Xue W."/>
            <person name="Luo G."/>
        </authorList>
    </citation>
    <scope>NUCLEOTIDE SEQUENCE [LARGE SCALE GENOMIC DNA]</scope>
    <source>
        <strain evidence="2 4">AF14-6AC</strain>
        <strain evidence="3 5">OF03-11</strain>
    </source>
</reference>